<evidence type="ECO:0000256" key="1">
    <source>
        <dbReference type="SAM" id="SignalP"/>
    </source>
</evidence>
<evidence type="ECO:0000259" key="2">
    <source>
        <dbReference type="PROSITE" id="PS51819"/>
    </source>
</evidence>
<dbReference type="Gene3D" id="3.10.180.10">
    <property type="entry name" value="2,3-Dihydroxybiphenyl 1,2-Dioxygenase, domain 1"/>
    <property type="match status" value="1"/>
</dbReference>
<proteinExistence type="predicted"/>
<feature type="chain" id="PRO_5045623948" evidence="1">
    <location>
        <begin position="23"/>
        <end position="175"/>
    </location>
</feature>
<name>A0ABZ0TTB5_9SPHI</name>
<dbReference type="PROSITE" id="PS51819">
    <property type="entry name" value="VOC"/>
    <property type="match status" value="1"/>
</dbReference>
<dbReference type="PANTHER" id="PTHR33993">
    <property type="entry name" value="GLYOXALASE-RELATED"/>
    <property type="match status" value="1"/>
</dbReference>
<dbReference type="SUPFAM" id="SSF54593">
    <property type="entry name" value="Glyoxalase/Bleomycin resistance protein/Dihydroxybiphenyl dioxygenase"/>
    <property type="match status" value="1"/>
</dbReference>
<dbReference type="EMBL" id="CP139558">
    <property type="protein sequence ID" value="WPU96345.1"/>
    <property type="molecule type" value="Genomic_DNA"/>
</dbReference>
<dbReference type="InterPro" id="IPR037523">
    <property type="entry name" value="VOC_core"/>
</dbReference>
<dbReference type="InterPro" id="IPR052164">
    <property type="entry name" value="Anthracycline_SecMetBiosynth"/>
</dbReference>
<accession>A0ABZ0TTB5</accession>
<reference evidence="3 4" key="1">
    <citation type="submission" date="2023-11" db="EMBL/GenBank/DDBJ databases">
        <title>Analysis of the Genomes of Mucilaginibacter gossypii cycad 4 and M. sabulilitoris SNA2: microbes with the potential for plant growth promotion.</title>
        <authorList>
            <person name="Hirsch A.M."/>
            <person name="Humm E."/>
            <person name="Rubbi M."/>
            <person name="Del Vecchio G."/>
            <person name="Ha S.M."/>
            <person name="Pellegrini M."/>
            <person name="Gunsalus R.P."/>
        </authorList>
    </citation>
    <scope>NUCLEOTIDE SEQUENCE [LARGE SCALE GENOMIC DNA]</scope>
    <source>
        <strain evidence="3 4">SNA2</strain>
    </source>
</reference>
<keyword evidence="1" id="KW-0732">Signal</keyword>
<dbReference type="CDD" id="cd06587">
    <property type="entry name" value="VOC"/>
    <property type="match status" value="1"/>
</dbReference>
<organism evidence="3 4">
    <name type="scientific">Mucilaginibacter sabulilitoris</name>
    <dbReference type="NCBI Taxonomy" id="1173583"/>
    <lineage>
        <taxon>Bacteria</taxon>
        <taxon>Pseudomonadati</taxon>
        <taxon>Bacteroidota</taxon>
        <taxon>Sphingobacteriia</taxon>
        <taxon>Sphingobacteriales</taxon>
        <taxon>Sphingobacteriaceae</taxon>
        <taxon>Mucilaginibacter</taxon>
    </lineage>
</organism>
<gene>
    <name evidence="3" type="ORF">SNE25_12530</name>
</gene>
<dbReference type="RefSeq" id="WP_321565444.1">
    <property type="nucleotide sequence ID" value="NZ_CP139558.1"/>
</dbReference>
<feature type="domain" description="VOC" evidence="2">
    <location>
        <begin position="40"/>
        <end position="157"/>
    </location>
</feature>
<evidence type="ECO:0000313" key="4">
    <source>
        <dbReference type="Proteomes" id="UP001324380"/>
    </source>
</evidence>
<keyword evidence="4" id="KW-1185">Reference proteome</keyword>
<protein>
    <submittedName>
        <fullName evidence="3">VOC family protein</fullName>
    </submittedName>
</protein>
<dbReference type="InterPro" id="IPR029068">
    <property type="entry name" value="Glyas_Bleomycin-R_OHBP_Dase"/>
</dbReference>
<dbReference type="Proteomes" id="UP001324380">
    <property type="component" value="Chromosome"/>
</dbReference>
<feature type="signal peptide" evidence="1">
    <location>
        <begin position="1"/>
        <end position="22"/>
    </location>
</feature>
<sequence length="175" mass="19812">MKKLIFILLLIVISFGSGFAFKAALTTSTRQTAGLKRVTGIGGIFFKCKDPAKVRAWYQTHLGLHTNQYGAVFEWRQGADTLKKGFTQWSPFAEKTTYFEPSGKDFMINYRVENLAELIVQLKKEGVAVLDTMETVDYGKFVHIMDIEGNKIELWQPNDIEYEKLGAKMGAQTTK</sequence>
<dbReference type="PANTHER" id="PTHR33993:SF5">
    <property type="entry name" value="GLYOXALASE"/>
    <property type="match status" value="1"/>
</dbReference>
<evidence type="ECO:0000313" key="3">
    <source>
        <dbReference type="EMBL" id="WPU96345.1"/>
    </source>
</evidence>